<evidence type="ECO:0000256" key="1">
    <source>
        <dbReference type="SAM" id="MobiDB-lite"/>
    </source>
</evidence>
<evidence type="ECO:0008006" key="4">
    <source>
        <dbReference type="Google" id="ProtNLM"/>
    </source>
</evidence>
<dbReference type="PANTHER" id="PTHR42085">
    <property type="entry name" value="F-BOX DOMAIN-CONTAINING PROTEIN"/>
    <property type="match status" value="1"/>
</dbReference>
<reference evidence="2" key="1">
    <citation type="journal article" date="2023" name="Mol. Phylogenet. Evol.">
        <title>Genome-scale phylogeny and comparative genomics of the fungal order Sordariales.</title>
        <authorList>
            <person name="Hensen N."/>
            <person name="Bonometti L."/>
            <person name="Westerberg I."/>
            <person name="Brannstrom I.O."/>
            <person name="Guillou S."/>
            <person name="Cros-Aarteil S."/>
            <person name="Calhoun S."/>
            <person name="Haridas S."/>
            <person name="Kuo A."/>
            <person name="Mondo S."/>
            <person name="Pangilinan J."/>
            <person name="Riley R."/>
            <person name="LaButti K."/>
            <person name="Andreopoulos B."/>
            <person name="Lipzen A."/>
            <person name="Chen C."/>
            <person name="Yan M."/>
            <person name="Daum C."/>
            <person name="Ng V."/>
            <person name="Clum A."/>
            <person name="Steindorff A."/>
            <person name="Ohm R.A."/>
            <person name="Martin F."/>
            <person name="Silar P."/>
            <person name="Natvig D.O."/>
            <person name="Lalanne C."/>
            <person name="Gautier V."/>
            <person name="Ament-Velasquez S.L."/>
            <person name="Kruys A."/>
            <person name="Hutchinson M.I."/>
            <person name="Powell A.J."/>
            <person name="Barry K."/>
            <person name="Miller A.N."/>
            <person name="Grigoriev I.V."/>
            <person name="Debuchy R."/>
            <person name="Gladieux P."/>
            <person name="Hiltunen Thoren M."/>
            <person name="Johannesson H."/>
        </authorList>
    </citation>
    <scope>NUCLEOTIDE SEQUENCE</scope>
    <source>
        <strain evidence="2">CBS 538.74</strain>
    </source>
</reference>
<accession>A0AAN6VG91</accession>
<feature type="region of interest" description="Disordered" evidence="1">
    <location>
        <begin position="162"/>
        <end position="204"/>
    </location>
</feature>
<keyword evidence="3" id="KW-1185">Reference proteome</keyword>
<gene>
    <name evidence="2" type="ORF">C8A00DRAFT_36671</name>
</gene>
<feature type="compositionally biased region" description="Acidic residues" evidence="1">
    <location>
        <begin position="165"/>
        <end position="191"/>
    </location>
</feature>
<evidence type="ECO:0000313" key="2">
    <source>
        <dbReference type="EMBL" id="KAK4150730.1"/>
    </source>
</evidence>
<dbReference type="PANTHER" id="PTHR42085:SF1">
    <property type="entry name" value="F-BOX DOMAIN-CONTAINING PROTEIN"/>
    <property type="match status" value="1"/>
</dbReference>
<dbReference type="EMBL" id="MU857054">
    <property type="protein sequence ID" value="KAK4150730.1"/>
    <property type="molecule type" value="Genomic_DNA"/>
</dbReference>
<dbReference type="Proteomes" id="UP001302745">
    <property type="component" value="Unassembled WGS sequence"/>
</dbReference>
<sequence>MNNSNIEPAAPAVDGPTTTPLVMLTSASLAEPSPFPLLRLPTELRLMVYRPLLVSRHRIHLNCLLSWESDCEHRLVVCTQLLRVSRRISNEALGVLYGENDFVFSGDAHIEHPWPIILDHFSQTNQRRLRMLSIEHMCLLRTLDVDPEYEYGSDWDSILDRGDADLDSEPSSDDDDDDGNDDGDGDDDDDTNRERVIAPQPPPHLQRNLHVWGPILANLTRLTITLTLVCCHDGNKFTRESTIPSVVRAGNHASRAIKKSLRFYDVNVLLLHRE</sequence>
<organism evidence="2 3">
    <name type="scientific">Chaetomidium leptoderma</name>
    <dbReference type="NCBI Taxonomy" id="669021"/>
    <lineage>
        <taxon>Eukaryota</taxon>
        <taxon>Fungi</taxon>
        <taxon>Dikarya</taxon>
        <taxon>Ascomycota</taxon>
        <taxon>Pezizomycotina</taxon>
        <taxon>Sordariomycetes</taxon>
        <taxon>Sordariomycetidae</taxon>
        <taxon>Sordariales</taxon>
        <taxon>Chaetomiaceae</taxon>
        <taxon>Chaetomidium</taxon>
    </lineage>
</organism>
<proteinExistence type="predicted"/>
<comment type="caution">
    <text evidence="2">The sequence shown here is derived from an EMBL/GenBank/DDBJ whole genome shotgun (WGS) entry which is preliminary data.</text>
</comment>
<evidence type="ECO:0000313" key="3">
    <source>
        <dbReference type="Proteomes" id="UP001302745"/>
    </source>
</evidence>
<name>A0AAN6VG91_9PEZI</name>
<dbReference type="InterPro" id="IPR038883">
    <property type="entry name" value="AN11006-like"/>
</dbReference>
<reference evidence="2" key="2">
    <citation type="submission" date="2023-05" db="EMBL/GenBank/DDBJ databases">
        <authorList>
            <consortium name="Lawrence Berkeley National Laboratory"/>
            <person name="Steindorff A."/>
            <person name="Hensen N."/>
            <person name="Bonometti L."/>
            <person name="Westerberg I."/>
            <person name="Brannstrom I.O."/>
            <person name="Guillou S."/>
            <person name="Cros-Aarteil S."/>
            <person name="Calhoun S."/>
            <person name="Haridas S."/>
            <person name="Kuo A."/>
            <person name="Mondo S."/>
            <person name="Pangilinan J."/>
            <person name="Riley R."/>
            <person name="Labutti K."/>
            <person name="Andreopoulos B."/>
            <person name="Lipzen A."/>
            <person name="Chen C."/>
            <person name="Yanf M."/>
            <person name="Daum C."/>
            <person name="Ng V."/>
            <person name="Clum A."/>
            <person name="Ohm R."/>
            <person name="Martin F."/>
            <person name="Silar P."/>
            <person name="Natvig D."/>
            <person name="Lalanne C."/>
            <person name="Gautier V."/>
            <person name="Ament-Velasquez S.L."/>
            <person name="Kruys A."/>
            <person name="Hutchinson M.I."/>
            <person name="Powell A.J."/>
            <person name="Barry K."/>
            <person name="Miller A.N."/>
            <person name="Grigoriev I.V."/>
            <person name="Debuchy R."/>
            <person name="Gladieux P."/>
            <person name="Thoren M.H."/>
            <person name="Johannesson H."/>
        </authorList>
    </citation>
    <scope>NUCLEOTIDE SEQUENCE</scope>
    <source>
        <strain evidence="2">CBS 538.74</strain>
    </source>
</reference>
<dbReference type="AlphaFoldDB" id="A0AAN6VG91"/>
<protein>
    <recommendedName>
        <fullName evidence="4">F-box domain-containing protein</fullName>
    </recommendedName>
</protein>